<dbReference type="EMBL" id="UOFJ01000481">
    <property type="protein sequence ID" value="VAW69964.1"/>
    <property type="molecule type" value="Genomic_DNA"/>
</dbReference>
<name>A0A3B0YM09_9ZZZZ</name>
<accession>A0A3B0YM09</accession>
<dbReference type="GO" id="GO:0006171">
    <property type="term" value="P:cAMP biosynthetic process"/>
    <property type="evidence" value="ECO:0007669"/>
    <property type="project" value="InterPro"/>
</dbReference>
<dbReference type="Pfam" id="PF12633">
    <property type="entry name" value="Adenyl_cycl_N"/>
    <property type="match status" value="1"/>
</dbReference>
<sequence length="913" mass="105261">MSSEDDVVEEDITIADARALYIKWNKTQLASMAQYTTDEIYKYIKLIPLFLHLNNKLLPGYSSDFKGLDVTPGVYGYQTDKSAINDAKLLNSKFRYQHEGIIKNAEIDSVFFQRVLINASFVCWVIVRSSLSNEKFEALKTKTEKISSWFLSKNIVIEFVCVLDQDFSSEKTNIKLSGNKAFFLDNFYSESVLLAGKYPVWWLVPSSKENQYNDFVAHIKQARFVDNDEFIDLGSPSEINQDNLLEFSVNQVQVNKLSAEICLVQLLLAEHKGRAWPARDGISFRLKKILYQKKTDPRPLEIMTDIMRETFSYYATNRHIYTSEKLFGRLRETPGRLNPQIIECFLKDKECREETLSGIDNILASLNYFKAVADEIRQLYDHIVDVYVQRKNQEKDQNLLSVAKNLQTFLSESANRVPLYNSKNITGILFDRIMLRFEQSAWSLVLETSPGNEKNIDGFTSLLGLLAWCWLNRVVNQSTQISIDYPSHQVRQIEARHVLEILMSYLDPSIVSSIASDVYEKPAQPLKSLLFVSLLEEDEANKVSGAPLFAVQPPIPRSEEVLHCEQLIINSWGDVYTREFSGNFGVLECLCEWTHQAPLVVASAGAGRSRRSKQLQPQSIQAFSYGTGNSTHIAQRIEQIYFEVIDFFYKNRKYEGRFIVRMDTICYLLRAENTLLAASEIGADKALLTYLQAGVDVYCDTALERLTLTEQPLREIYQRNKKNILQVFYQVKARQYHVWVLDEKGTLWTDTLNVHDRESYPVHWLYLFRNIRNILKNISAESGDVVLLEICQISINQLGEFEFHTKGAEALSGEKQFFELQIKIQAPENEDQLSLVFEDQVFLHSEFGKNALLECIQYMSASMSGGRQRPVFVTNMDIPLNLYHVDRPERLQISHILKFKRNFEHRINKLLQG</sequence>
<proteinExistence type="predicted"/>
<dbReference type="GO" id="GO:0004016">
    <property type="term" value="F:adenylate cyclase activity"/>
    <property type="evidence" value="ECO:0007669"/>
    <property type="project" value="InterPro"/>
</dbReference>
<evidence type="ECO:0000259" key="1">
    <source>
        <dbReference type="Pfam" id="PF12633"/>
    </source>
</evidence>
<dbReference type="PANTHER" id="PTHR38760:SF1">
    <property type="entry name" value="ADENYLATE CYCLASE"/>
    <property type="match status" value="1"/>
</dbReference>
<organism evidence="2">
    <name type="scientific">hydrothermal vent metagenome</name>
    <dbReference type="NCBI Taxonomy" id="652676"/>
    <lineage>
        <taxon>unclassified sequences</taxon>
        <taxon>metagenomes</taxon>
        <taxon>ecological metagenomes</taxon>
    </lineage>
</organism>
<dbReference type="PANTHER" id="PTHR38760">
    <property type="entry name" value="ADENYLATE CYCLASE"/>
    <property type="match status" value="1"/>
</dbReference>
<feature type="domain" description="Adenylate cyclase class-I N-terminal" evidence="1">
    <location>
        <begin position="16"/>
        <end position="202"/>
    </location>
</feature>
<dbReference type="Pfam" id="PF01295">
    <property type="entry name" value="Adenylate_cycl"/>
    <property type="match status" value="1"/>
</dbReference>
<protein>
    <recommendedName>
        <fullName evidence="1">Adenylate cyclase class-I N-terminal domain-containing protein</fullName>
    </recommendedName>
</protein>
<dbReference type="AlphaFoldDB" id="A0A3B0YM09"/>
<dbReference type="InterPro" id="IPR024685">
    <property type="entry name" value="Adenylate_cyclase_1_N"/>
</dbReference>
<gene>
    <name evidence="2" type="ORF">MNBD_GAMMA10-1339</name>
</gene>
<evidence type="ECO:0000313" key="2">
    <source>
        <dbReference type="EMBL" id="VAW69964.1"/>
    </source>
</evidence>
<dbReference type="InterPro" id="IPR000274">
    <property type="entry name" value="Adenylate_cyclase_1"/>
</dbReference>
<reference evidence="2" key="1">
    <citation type="submission" date="2018-06" db="EMBL/GenBank/DDBJ databases">
        <authorList>
            <person name="Zhirakovskaya E."/>
        </authorList>
    </citation>
    <scope>NUCLEOTIDE SEQUENCE</scope>
</reference>